<proteinExistence type="predicted"/>
<gene>
    <name evidence="4" type="ORF">E9998_10080</name>
</gene>
<keyword evidence="5" id="KW-1185">Reference proteome</keyword>
<feature type="domain" description="Tryptophan synthase beta chain-like PALP" evidence="3">
    <location>
        <begin position="22"/>
        <end position="298"/>
    </location>
</feature>
<dbReference type="GO" id="GO:1901605">
    <property type="term" value="P:alpha-amino acid metabolic process"/>
    <property type="evidence" value="ECO:0007669"/>
    <property type="project" value="UniProtKB-ARBA"/>
</dbReference>
<dbReference type="OrthoDB" id="7624112at2"/>
<dbReference type="PANTHER" id="PTHR10314">
    <property type="entry name" value="CYSTATHIONINE BETA-SYNTHASE"/>
    <property type="match status" value="1"/>
</dbReference>
<comment type="cofactor">
    <cofactor evidence="1">
        <name>pyridoxal 5'-phosphate</name>
        <dbReference type="ChEBI" id="CHEBI:597326"/>
    </cofactor>
</comment>
<dbReference type="Pfam" id="PF00291">
    <property type="entry name" value="PALP"/>
    <property type="match status" value="1"/>
</dbReference>
<reference evidence="4 5" key="1">
    <citation type="journal article" date="2018" name="Int. J. Syst. Evol. Microbiol.">
        <title>Glycomyces paridis sp. nov., isolated from the medicinal plant Paris polyphylla.</title>
        <authorList>
            <person name="Fang X.M."/>
            <person name="Bai J.L."/>
            <person name="Su J."/>
            <person name="Zhao L.L."/>
            <person name="Liu H.Y."/>
            <person name="Ma B.P."/>
            <person name="Zhang Y.Q."/>
            <person name="Yu L.Y."/>
        </authorList>
    </citation>
    <scope>NUCLEOTIDE SEQUENCE [LARGE SCALE GENOMIC DNA]</scope>
    <source>
        <strain evidence="4 5">CPCC 204357</strain>
    </source>
</reference>
<dbReference type="RefSeq" id="WP_136529577.1">
    <property type="nucleotide sequence ID" value="NZ_STGX01000006.1"/>
</dbReference>
<dbReference type="Gene3D" id="3.40.50.1100">
    <property type="match status" value="2"/>
</dbReference>
<organism evidence="4 5">
    <name type="scientific">Glycomyces paridis</name>
    <dbReference type="NCBI Taxonomy" id="2126555"/>
    <lineage>
        <taxon>Bacteria</taxon>
        <taxon>Bacillati</taxon>
        <taxon>Actinomycetota</taxon>
        <taxon>Actinomycetes</taxon>
        <taxon>Glycomycetales</taxon>
        <taxon>Glycomycetaceae</taxon>
        <taxon>Glycomyces</taxon>
    </lineage>
</organism>
<dbReference type="InterPro" id="IPR036052">
    <property type="entry name" value="TrpB-like_PALP_sf"/>
</dbReference>
<dbReference type="Proteomes" id="UP000305792">
    <property type="component" value="Unassembled WGS sequence"/>
</dbReference>
<dbReference type="EMBL" id="STGX01000006">
    <property type="protein sequence ID" value="THV29083.1"/>
    <property type="molecule type" value="Genomic_DNA"/>
</dbReference>
<keyword evidence="2" id="KW-0663">Pyridoxal phosphate</keyword>
<dbReference type="AlphaFoldDB" id="A0A4S8PF78"/>
<evidence type="ECO:0000259" key="3">
    <source>
        <dbReference type="Pfam" id="PF00291"/>
    </source>
</evidence>
<evidence type="ECO:0000256" key="2">
    <source>
        <dbReference type="ARBA" id="ARBA00022898"/>
    </source>
</evidence>
<sequence length="353" mass="37272">MAGRDESAWRRDAVAILREDSAPTPLRTGLASFGEAIRLHVKDESAQPTGTLKHRLVRELLLRAVIEGEIREGTRVVEATGGGAALALAHFANRLGVPFTAVMPARAHPAQIAAVEDLGGVCELVDPPPAIYERAAELAKEHGGHYLDMFNRAEAAVDWRAGNVAAEILAQLPEPPAWIVCGAGTGITAATAARHLRYAGADTRVAVADPEHSSYFPAWASGYDGYATGMPSRIPGIGRPRVEPAFRADLVDAVVPVPDAASVAATRHLAGRHGTAYGPAAGACWWAAMELASRMDRDGRTGDLVVIAGEGGGTYAATFYDDEWLAAKGIETAPHRAALDAFEATGEWRPPAR</sequence>
<dbReference type="SUPFAM" id="SSF53686">
    <property type="entry name" value="Tryptophan synthase beta subunit-like PLP-dependent enzymes"/>
    <property type="match status" value="1"/>
</dbReference>
<name>A0A4S8PF78_9ACTN</name>
<comment type="caution">
    <text evidence="4">The sequence shown here is derived from an EMBL/GenBank/DDBJ whole genome shotgun (WGS) entry which is preliminary data.</text>
</comment>
<evidence type="ECO:0000256" key="1">
    <source>
        <dbReference type="ARBA" id="ARBA00001933"/>
    </source>
</evidence>
<protein>
    <submittedName>
        <fullName evidence="4">Pyridoxal-phosphate dependent enzyme</fullName>
    </submittedName>
</protein>
<evidence type="ECO:0000313" key="5">
    <source>
        <dbReference type="Proteomes" id="UP000305792"/>
    </source>
</evidence>
<dbReference type="InterPro" id="IPR001926">
    <property type="entry name" value="TrpB-like_PALP"/>
</dbReference>
<evidence type="ECO:0000313" key="4">
    <source>
        <dbReference type="EMBL" id="THV29083.1"/>
    </source>
</evidence>
<dbReference type="InterPro" id="IPR050214">
    <property type="entry name" value="Cys_Synth/Cystath_Beta-Synth"/>
</dbReference>
<accession>A0A4S8PF78</accession>